<evidence type="ECO:0000313" key="2">
    <source>
        <dbReference type="EMBL" id="MBC2399218.1"/>
    </source>
</evidence>
<keyword evidence="1" id="KW-1133">Transmembrane helix</keyword>
<evidence type="ECO:0000256" key="1">
    <source>
        <dbReference type="SAM" id="Phobius"/>
    </source>
</evidence>
<protein>
    <submittedName>
        <fullName evidence="2">DUF4363 family protein</fullName>
    </submittedName>
</protein>
<keyword evidence="3" id="KW-1185">Reference proteome</keyword>
<accession>A0A923J2W3</accession>
<keyword evidence="1" id="KW-0472">Membrane</keyword>
<comment type="caution">
    <text evidence="2">The sequence shown here is derived from an EMBL/GenBank/DDBJ whole genome shotgun (WGS) entry which is preliminary data.</text>
</comment>
<keyword evidence="1" id="KW-0812">Transmembrane</keyword>
<dbReference type="Proteomes" id="UP000563151">
    <property type="component" value="Unassembled WGS sequence"/>
</dbReference>
<dbReference type="InterPro" id="IPR025373">
    <property type="entry name" value="DUF4363"/>
</dbReference>
<feature type="transmembrane region" description="Helical" evidence="1">
    <location>
        <begin position="6"/>
        <end position="27"/>
    </location>
</feature>
<name>A0A923J2W3_CLOTT</name>
<reference evidence="2 3" key="1">
    <citation type="submission" date="2020-04" db="EMBL/GenBank/DDBJ databases">
        <title>Genomic insights into acetone-butanol-ethanol (ABE) fermentation by sequencing solventogenic clostridia strains.</title>
        <authorList>
            <person name="Brown S."/>
        </authorList>
    </citation>
    <scope>NUCLEOTIDE SEQUENCE [LARGE SCALE GENOMIC DNA]</scope>
    <source>
        <strain evidence="2 3">DJ011</strain>
    </source>
</reference>
<gene>
    <name evidence="2" type="ORF">HGG79_15765</name>
</gene>
<evidence type="ECO:0000313" key="3">
    <source>
        <dbReference type="Proteomes" id="UP000563151"/>
    </source>
</evidence>
<dbReference type="EMBL" id="JAAZWO010000024">
    <property type="protein sequence ID" value="MBC2399218.1"/>
    <property type="molecule type" value="Genomic_DNA"/>
</dbReference>
<organism evidence="2 3">
    <name type="scientific">Clostridium tetanomorphum</name>
    <dbReference type="NCBI Taxonomy" id="1553"/>
    <lineage>
        <taxon>Bacteria</taxon>
        <taxon>Bacillati</taxon>
        <taxon>Bacillota</taxon>
        <taxon>Clostridia</taxon>
        <taxon>Eubacteriales</taxon>
        <taxon>Clostridiaceae</taxon>
        <taxon>Clostridium</taxon>
    </lineage>
</organism>
<sequence length="121" mass="13691">MRKFLVISIPIVTLVFFIVVMLSGNYLKRPLGKDDNVPESIGIVMENVNKEEWKEAYKNTEQLYDAWNKVIKRVQFSSERDEINALSASIARIKGAVSAQDKASALIELNAAYEHYNGLGR</sequence>
<dbReference type="AlphaFoldDB" id="A0A923J2W3"/>
<dbReference type="RefSeq" id="WP_035151615.1">
    <property type="nucleotide sequence ID" value="NZ_JAAZWO010000024.1"/>
</dbReference>
<dbReference type="Pfam" id="PF14276">
    <property type="entry name" value="DUF4363"/>
    <property type="match status" value="1"/>
</dbReference>
<proteinExistence type="predicted"/>